<dbReference type="InterPro" id="IPR050483">
    <property type="entry name" value="CoA-transferase_III_domain"/>
</dbReference>
<gene>
    <name evidence="3" type="ordered locus">Bphyt_6435</name>
</gene>
<dbReference type="eggNOG" id="COG1804">
    <property type="taxonomic scope" value="Bacteria"/>
</dbReference>
<dbReference type="STRING" id="398527.Bphyt_6435"/>
<accession>B2T8T1</accession>
<dbReference type="InterPro" id="IPR003673">
    <property type="entry name" value="CoA-Trfase_fam_III"/>
</dbReference>
<dbReference type="SUPFAM" id="SSF89796">
    <property type="entry name" value="CoA-transferase family III (CaiB/BaiF)"/>
    <property type="match status" value="1"/>
</dbReference>
<dbReference type="KEGG" id="bpy:Bphyt_6435"/>
<dbReference type="Gene3D" id="3.30.1540.10">
    <property type="entry name" value="formyl-coa transferase, domain 3"/>
    <property type="match status" value="1"/>
</dbReference>
<evidence type="ECO:0000256" key="1">
    <source>
        <dbReference type="ARBA" id="ARBA00022679"/>
    </source>
</evidence>
<dbReference type="Pfam" id="PF02515">
    <property type="entry name" value="CoA_transf_3"/>
    <property type="match status" value="1"/>
</dbReference>
<reference evidence="3 4" key="1">
    <citation type="journal article" date="2011" name="J. Bacteriol.">
        <title>Complete genome sequence of the plant growth-promoting endophyte Burkholderia phytofirmans strain PsJN.</title>
        <authorList>
            <person name="Weilharter A."/>
            <person name="Mitter B."/>
            <person name="Shin M.V."/>
            <person name="Chain P.S."/>
            <person name="Nowak J."/>
            <person name="Sessitsch A."/>
        </authorList>
    </citation>
    <scope>NUCLEOTIDE SEQUENCE [LARGE SCALE GENOMIC DNA]</scope>
    <source>
        <strain evidence="4">DSM 17436 / LMG 22146 / PsJN</strain>
    </source>
</reference>
<dbReference type="EMBL" id="CP001053">
    <property type="protein sequence ID" value="ACD20744.1"/>
    <property type="molecule type" value="Genomic_DNA"/>
</dbReference>
<dbReference type="AlphaFoldDB" id="B2T8T1"/>
<dbReference type="Gene3D" id="3.40.50.10540">
    <property type="entry name" value="Crotonobetainyl-coa:carnitine coa-transferase, domain 1"/>
    <property type="match status" value="1"/>
</dbReference>
<evidence type="ECO:0000256" key="2">
    <source>
        <dbReference type="SAM" id="MobiDB-lite"/>
    </source>
</evidence>
<organism evidence="3 4">
    <name type="scientific">Paraburkholderia phytofirmans (strain DSM 17436 / LMG 22146 / PsJN)</name>
    <name type="common">Burkholderia phytofirmans</name>
    <dbReference type="NCBI Taxonomy" id="398527"/>
    <lineage>
        <taxon>Bacteria</taxon>
        <taxon>Pseudomonadati</taxon>
        <taxon>Pseudomonadota</taxon>
        <taxon>Betaproteobacteria</taxon>
        <taxon>Burkholderiales</taxon>
        <taxon>Burkholderiaceae</taxon>
        <taxon>Paraburkholderia</taxon>
    </lineage>
</organism>
<dbReference type="PANTHER" id="PTHR48207:SF3">
    <property type="entry name" value="SUCCINATE--HYDROXYMETHYLGLUTARATE COA-TRANSFERASE"/>
    <property type="match status" value="1"/>
</dbReference>
<evidence type="ECO:0000313" key="3">
    <source>
        <dbReference type="EMBL" id="ACD20744.1"/>
    </source>
</evidence>
<dbReference type="OrthoDB" id="5294844at2"/>
<dbReference type="RefSeq" id="WP_012428252.1">
    <property type="nucleotide sequence ID" value="NC_010676.1"/>
</dbReference>
<dbReference type="InterPro" id="IPR023606">
    <property type="entry name" value="CoA-Trfase_III_dom_1_sf"/>
</dbReference>
<proteinExistence type="predicted"/>
<dbReference type="GO" id="GO:0008410">
    <property type="term" value="F:CoA-transferase activity"/>
    <property type="evidence" value="ECO:0007669"/>
    <property type="project" value="TreeGrafter"/>
</dbReference>
<protein>
    <submittedName>
        <fullName evidence="3">L-carnitine dehydratase/bile acid-inducible protein F</fullName>
    </submittedName>
</protein>
<dbReference type="HOGENOM" id="CLU_033975_0_0_4"/>
<dbReference type="PANTHER" id="PTHR48207">
    <property type="entry name" value="SUCCINATE--HYDROXYMETHYLGLUTARATE COA-TRANSFERASE"/>
    <property type="match status" value="1"/>
</dbReference>
<feature type="region of interest" description="Disordered" evidence="2">
    <location>
        <begin position="40"/>
        <end position="59"/>
    </location>
</feature>
<sequence>MAGTLSGIRVLDLSRILAGPWSTQLLADLGADVVKVERPGGGDDTRAWGPPFAPGGDGTPSAESAYFLAANRGKRSIAVDFSVAEGQDIVRELAKTADVVIENLKCGDMQRYGLDYESLRCLNPKLIYCSITGFGQTGPYSKRAGYDFVIQAMGGLMSITGESDGRPGGGPQKCGVPISDMMTGMYATVGILSALHERQTSGEGQYIDMSLLDTQVGWLANHGLNYLVSGSPARRWGNAHPNLCPYQAFPAIDGYLIIAVGNDRQFQSLCRVLSMSTVASDSRFSTNSGRLANRDSLVELIEQRLRTGNRDEWLEMLEQAGVPAGPINTVAEALADPQVISRGMVFSMKHTMGASVPQIANPIKFSRTAIEYHRPPPMLGEHTAEVLASIGLTAGNLDELHAAGVIHEPGRLLFE</sequence>
<evidence type="ECO:0000313" key="4">
    <source>
        <dbReference type="Proteomes" id="UP000001739"/>
    </source>
</evidence>
<dbReference type="InterPro" id="IPR044855">
    <property type="entry name" value="CoA-Trfase_III_dom3_sf"/>
</dbReference>
<keyword evidence="1" id="KW-0808">Transferase</keyword>
<dbReference type="Proteomes" id="UP000001739">
    <property type="component" value="Chromosome 2"/>
</dbReference>
<name>B2T8T1_PARPJ</name>